<comment type="caution">
    <text evidence="1">The sequence shown here is derived from an EMBL/GenBank/DDBJ whole genome shotgun (WGS) entry which is preliminary data.</text>
</comment>
<feature type="non-terminal residue" evidence="1">
    <location>
        <position position="65"/>
    </location>
</feature>
<gene>
    <name evidence="1" type="primary">Lrrc14</name>
    <name evidence="1" type="ORF">PEDTOR_R14448</name>
</gene>
<dbReference type="Proteomes" id="UP000565207">
    <property type="component" value="Unassembled WGS sequence"/>
</dbReference>
<organism evidence="1 2">
    <name type="scientific">Pedionomus torquatus</name>
    <name type="common">Plains-wanderer</name>
    <dbReference type="NCBI Taxonomy" id="227192"/>
    <lineage>
        <taxon>Eukaryota</taxon>
        <taxon>Metazoa</taxon>
        <taxon>Chordata</taxon>
        <taxon>Craniata</taxon>
        <taxon>Vertebrata</taxon>
        <taxon>Euteleostomi</taxon>
        <taxon>Archelosauria</taxon>
        <taxon>Archosauria</taxon>
        <taxon>Dinosauria</taxon>
        <taxon>Saurischia</taxon>
        <taxon>Theropoda</taxon>
        <taxon>Coelurosauria</taxon>
        <taxon>Aves</taxon>
        <taxon>Neognathae</taxon>
        <taxon>Neoaves</taxon>
        <taxon>Charadriiformes</taxon>
        <taxon>Pedionomidae</taxon>
        <taxon>Pedionomus</taxon>
    </lineage>
</organism>
<sequence length="65" mass="7174">SRCRLKVLDMTGLQDDDTDRGPEWMSLWSCTVALAKACVEVSKHHQECLKCDSKRHEGPSGASAV</sequence>
<proteinExistence type="predicted"/>
<evidence type="ECO:0000313" key="1">
    <source>
        <dbReference type="EMBL" id="NWW54196.1"/>
    </source>
</evidence>
<name>A0A7K6NYW9_PEDTO</name>
<keyword evidence="2" id="KW-1185">Reference proteome</keyword>
<accession>A0A7K6NYW9</accession>
<dbReference type="AlphaFoldDB" id="A0A7K6NYW9"/>
<evidence type="ECO:0000313" key="2">
    <source>
        <dbReference type="Proteomes" id="UP000565207"/>
    </source>
</evidence>
<feature type="non-terminal residue" evidence="1">
    <location>
        <position position="1"/>
    </location>
</feature>
<dbReference type="EMBL" id="VZRU01019546">
    <property type="protein sequence ID" value="NWW54196.1"/>
    <property type="molecule type" value="Genomic_DNA"/>
</dbReference>
<reference evidence="1 2" key="1">
    <citation type="submission" date="2019-09" db="EMBL/GenBank/DDBJ databases">
        <title>Bird 10,000 Genomes (B10K) Project - Family phase.</title>
        <authorList>
            <person name="Zhang G."/>
        </authorList>
    </citation>
    <scope>NUCLEOTIDE SEQUENCE [LARGE SCALE GENOMIC DNA]</scope>
    <source>
        <strain evidence="1">B10K-DU-029-80</strain>
        <tissue evidence="1">Muscle</tissue>
    </source>
</reference>
<protein>
    <submittedName>
        <fullName evidence="1">LRC14 protein</fullName>
    </submittedName>
</protein>